<organism evidence="2 3">
    <name type="scientific">Trichinella spiralis</name>
    <name type="common">Trichina worm</name>
    <dbReference type="NCBI Taxonomy" id="6334"/>
    <lineage>
        <taxon>Eukaryota</taxon>
        <taxon>Metazoa</taxon>
        <taxon>Ecdysozoa</taxon>
        <taxon>Nematoda</taxon>
        <taxon>Enoplea</taxon>
        <taxon>Dorylaimia</taxon>
        <taxon>Trichinellida</taxon>
        <taxon>Trichinellidae</taxon>
        <taxon>Trichinella</taxon>
    </lineage>
</organism>
<accession>A0ABR3KDH3</accession>
<keyword evidence="3" id="KW-1185">Reference proteome</keyword>
<dbReference type="EMBL" id="JBEUSY010000377">
    <property type="protein sequence ID" value="KAL1235429.1"/>
    <property type="molecule type" value="Genomic_DNA"/>
</dbReference>
<comment type="caution">
    <text evidence="2">The sequence shown here is derived from an EMBL/GenBank/DDBJ whole genome shotgun (WGS) entry which is preliminary data.</text>
</comment>
<keyword evidence="1" id="KW-1133">Transmembrane helix</keyword>
<evidence type="ECO:0000313" key="3">
    <source>
        <dbReference type="Proteomes" id="UP001558632"/>
    </source>
</evidence>
<evidence type="ECO:0000256" key="1">
    <source>
        <dbReference type="SAM" id="Phobius"/>
    </source>
</evidence>
<proteinExistence type="predicted"/>
<gene>
    <name evidence="2" type="ORF">TSPI_04235</name>
</gene>
<name>A0ABR3KDH3_TRISP</name>
<feature type="transmembrane region" description="Helical" evidence="1">
    <location>
        <begin position="23"/>
        <end position="44"/>
    </location>
</feature>
<evidence type="ECO:0000313" key="2">
    <source>
        <dbReference type="EMBL" id="KAL1235429.1"/>
    </source>
</evidence>
<keyword evidence="1" id="KW-0812">Transmembrane</keyword>
<reference evidence="2 3" key="1">
    <citation type="submission" date="2024-07" db="EMBL/GenBank/DDBJ databases">
        <title>Enhanced genomic and transcriptomic resources for Trichinella pseudospiralis and T. spiralis underpin the discovery of pronounced molecular differences between stages and species.</title>
        <authorList>
            <person name="Pasi K.K."/>
            <person name="La Rosa G."/>
            <person name="Gomez-Morales M.A."/>
            <person name="Tosini F."/>
            <person name="Sumanam S."/>
            <person name="Young N.D."/>
            <person name="Chang B.C."/>
            <person name="Robin G.B."/>
        </authorList>
    </citation>
    <scope>NUCLEOTIDE SEQUENCE [LARGE SCALE GENOMIC DNA]</scope>
    <source>
        <strain evidence="2">ISS534</strain>
    </source>
</reference>
<sequence length="100" mass="11545">MHEQETTDESSAELMSSKLRKKLLLFVIAKVWLFICIVGCWHCAKLRSVTPVAADVDLSSEVHHQSRIAYIGIGFERWVNRMQEKANQLFPVTLTQYMMC</sequence>
<protein>
    <submittedName>
        <fullName evidence="2">Spore germination protein YndF</fullName>
    </submittedName>
</protein>
<dbReference type="Proteomes" id="UP001558632">
    <property type="component" value="Unassembled WGS sequence"/>
</dbReference>
<keyword evidence="1" id="KW-0472">Membrane</keyword>